<dbReference type="RefSeq" id="WP_071638876.1">
    <property type="nucleotide sequence ID" value="NZ_MLFK01000013.1"/>
</dbReference>
<protein>
    <recommendedName>
        <fullName evidence="1">YdhG-like domain-containing protein</fullName>
    </recommendedName>
</protein>
<evidence type="ECO:0000313" key="2">
    <source>
        <dbReference type="EMBL" id="OIV39682.1"/>
    </source>
</evidence>
<dbReference type="SUPFAM" id="SSF159888">
    <property type="entry name" value="YdhG-like"/>
    <property type="match status" value="1"/>
</dbReference>
<keyword evidence="3" id="KW-1185">Reference proteome</keyword>
<dbReference type="Pfam" id="PF08818">
    <property type="entry name" value="DUF1801"/>
    <property type="match status" value="1"/>
</dbReference>
<sequence length="140" mass="15793">MAKNKTAETDSSVIDFINAVDSEAKRNDAFELVKTMKQITGFEPKMWGPSIIGFGTYHYKYASGHEGDAPLAAFSPRKAATTVYFYLPEEKREELLSKLGKHKVSKACIYINKLADIDIEVLKKIILLSIEYTHNLYPSK</sequence>
<name>A0A1J7CJ67_FLAJO</name>
<evidence type="ECO:0000259" key="1">
    <source>
        <dbReference type="Pfam" id="PF08818"/>
    </source>
</evidence>
<organism evidence="2 3">
    <name type="scientific">Flavobacterium johnsoniae</name>
    <name type="common">Cytophaga johnsonae</name>
    <dbReference type="NCBI Taxonomy" id="986"/>
    <lineage>
        <taxon>Bacteria</taxon>
        <taxon>Pseudomonadati</taxon>
        <taxon>Bacteroidota</taxon>
        <taxon>Flavobacteriia</taxon>
        <taxon>Flavobacteriales</taxon>
        <taxon>Flavobacteriaceae</taxon>
        <taxon>Flavobacterium</taxon>
    </lineage>
</organism>
<feature type="domain" description="YdhG-like" evidence="1">
    <location>
        <begin position="26"/>
        <end position="126"/>
    </location>
</feature>
<dbReference type="InterPro" id="IPR014922">
    <property type="entry name" value="YdhG-like"/>
</dbReference>
<dbReference type="OrthoDB" id="5951444at2"/>
<gene>
    <name evidence="2" type="ORF">BKM63_22735</name>
</gene>
<comment type="caution">
    <text evidence="2">The sequence shown here is derived from an EMBL/GenBank/DDBJ whole genome shotgun (WGS) entry which is preliminary data.</text>
</comment>
<proteinExistence type="predicted"/>
<reference evidence="2 3" key="1">
    <citation type="submission" date="2016-10" db="EMBL/GenBank/DDBJ databases">
        <title>Draft Genome Sequence of Rhizobacteria Flavobacterium johnsoniae CI04.</title>
        <authorList>
            <person name="Bravo J.I."/>
            <person name="Lozano G.L."/>
            <person name="Handelsman J."/>
        </authorList>
    </citation>
    <scope>NUCLEOTIDE SEQUENCE [LARGE SCALE GENOMIC DNA]</scope>
    <source>
        <strain evidence="2 3">CI04</strain>
    </source>
</reference>
<dbReference type="EMBL" id="MLFK01000013">
    <property type="protein sequence ID" value="OIV39682.1"/>
    <property type="molecule type" value="Genomic_DNA"/>
</dbReference>
<dbReference type="Proteomes" id="UP000182826">
    <property type="component" value="Unassembled WGS sequence"/>
</dbReference>
<evidence type="ECO:0000313" key="3">
    <source>
        <dbReference type="Proteomes" id="UP000182826"/>
    </source>
</evidence>
<dbReference type="AlphaFoldDB" id="A0A1J7CJ67"/>
<accession>A0A1J7CJ67</accession>